<dbReference type="STRING" id="52441.SAMN05216302_100817"/>
<dbReference type="GO" id="GO:0005829">
    <property type="term" value="C:cytosol"/>
    <property type="evidence" value="ECO:0007669"/>
    <property type="project" value="TreeGrafter"/>
</dbReference>
<keyword evidence="5 8" id="KW-0378">Hydrolase</keyword>
<evidence type="ECO:0000313" key="11">
    <source>
        <dbReference type="Proteomes" id="UP000199533"/>
    </source>
</evidence>
<evidence type="ECO:0000256" key="5">
    <source>
        <dbReference type="ARBA" id="ARBA00022801"/>
    </source>
</evidence>
<dbReference type="InterPro" id="IPR011059">
    <property type="entry name" value="Metal-dep_hydrolase_composite"/>
</dbReference>
<dbReference type="NCBIfam" id="TIGR02967">
    <property type="entry name" value="guan_deamin"/>
    <property type="match status" value="1"/>
</dbReference>
<proteinExistence type="inferred from homology"/>
<dbReference type="UniPathway" id="UPA00603">
    <property type="reaction ID" value="UER00660"/>
</dbReference>
<dbReference type="GO" id="GO:0006147">
    <property type="term" value="P:guanine catabolic process"/>
    <property type="evidence" value="ECO:0007669"/>
    <property type="project" value="UniProtKB-UniRule"/>
</dbReference>
<dbReference type="Gene3D" id="2.30.40.10">
    <property type="entry name" value="Urease, subunit C, domain 1"/>
    <property type="match status" value="1"/>
</dbReference>
<evidence type="ECO:0000256" key="6">
    <source>
        <dbReference type="ARBA" id="ARBA00022833"/>
    </source>
</evidence>
<reference evidence="11" key="1">
    <citation type="submission" date="2016-10" db="EMBL/GenBank/DDBJ databases">
        <authorList>
            <person name="Varghese N."/>
            <person name="Submissions S."/>
        </authorList>
    </citation>
    <scope>NUCLEOTIDE SEQUENCE [LARGE SCALE GENOMIC DNA]</scope>
    <source>
        <strain evidence="11">Nm69</strain>
    </source>
</reference>
<dbReference type="Proteomes" id="UP000199533">
    <property type="component" value="Unassembled WGS sequence"/>
</dbReference>
<dbReference type="FunFam" id="3.20.20.140:FF:000022">
    <property type="entry name" value="Guanine deaminase"/>
    <property type="match status" value="1"/>
</dbReference>
<dbReference type="NCBIfam" id="NF006679">
    <property type="entry name" value="PRK09228.1"/>
    <property type="match status" value="1"/>
</dbReference>
<dbReference type="Pfam" id="PF01979">
    <property type="entry name" value="Amidohydro_1"/>
    <property type="match status" value="1"/>
</dbReference>
<dbReference type="SUPFAM" id="SSF51338">
    <property type="entry name" value="Composite domain of metallo-dependent hydrolases"/>
    <property type="match status" value="1"/>
</dbReference>
<protein>
    <recommendedName>
        <fullName evidence="3 7">Guanine deaminase</fullName>
        <shortName evidence="8">Guanase</shortName>
        <ecNumber evidence="3 7">3.5.4.3</ecNumber>
    </recommendedName>
    <alternativeName>
        <fullName evidence="8">Guanine aminohydrolase</fullName>
    </alternativeName>
</protein>
<comment type="cofactor">
    <cofactor evidence="8">
        <name>Zn(2+)</name>
        <dbReference type="ChEBI" id="CHEBI:29105"/>
    </cofactor>
    <text evidence="8">Binds 1 zinc ion per subunit.</text>
</comment>
<dbReference type="PANTHER" id="PTHR11271:SF6">
    <property type="entry name" value="GUANINE DEAMINASE"/>
    <property type="match status" value="1"/>
</dbReference>
<dbReference type="GO" id="GO:0008270">
    <property type="term" value="F:zinc ion binding"/>
    <property type="evidence" value="ECO:0007669"/>
    <property type="project" value="UniProtKB-UniRule"/>
</dbReference>
<evidence type="ECO:0000256" key="1">
    <source>
        <dbReference type="ARBA" id="ARBA00004984"/>
    </source>
</evidence>
<dbReference type="InterPro" id="IPR051607">
    <property type="entry name" value="Metallo-dep_hydrolases"/>
</dbReference>
<dbReference type="OrthoDB" id="9807210at2"/>
<evidence type="ECO:0000256" key="2">
    <source>
        <dbReference type="ARBA" id="ARBA00006745"/>
    </source>
</evidence>
<comment type="function">
    <text evidence="8">Catalyzes the hydrolytic deamination of guanine, producing xanthine and ammonia.</text>
</comment>
<evidence type="ECO:0000256" key="3">
    <source>
        <dbReference type="ARBA" id="ARBA00012781"/>
    </source>
</evidence>
<dbReference type="RefSeq" id="WP_090698345.1">
    <property type="nucleotide sequence ID" value="NZ_FOSP01000008.1"/>
</dbReference>
<dbReference type="SUPFAM" id="SSF51556">
    <property type="entry name" value="Metallo-dependent hydrolases"/>
    <property type="match status" value="1"/>
</dbReference>
<accession>A0A1I4A4B5</accession>
<keyword evidence="4 8" id="KW-0479">Metal-binding</keyword>
<comment type="similarity">
    <text evidence="2 8">Belongs to the metallo-dependent hydrolases superfamily. ATZ/TRZ family.</text>
</comment>
<feature type="domain" description="Amidohydrolase-related" evidence="9">
    <location>
        <begin position="91"/>
        <end position="460"/>
    </location>
</feature>
<keyword evidence="11" id="KW-1185">Reference proteome</keyword>
<dbReference type="EC" id="3.5.4.3" evidence="3 7"/>
<dbReference type="AlphaFoldDB" id="A0A1I4A4B5"/>
<dbReference type="EMBL" id="FOSP01000008">
    <property type="protein sequence ID" value="SFK50947.1"/>
    <property type="molecule type" value="Genomic_DNA"/>
</dbReference>
<evidence type="ECO:0000313" key="10">
    <source>
        <dbReference type="EMBL" id="SFK50947.1"/>
    </source>
</evidence>
<name>A0A1I4A4B5_9PROT</name>
<sequence>MRVSTSGIKSESIRNNQCEIAIAPKAVRGTIFFLTEDPGTTIDPVKSYQYYDDGILVLNDDGHILDVGYATEMHSKYQLAAHTVLNYSGKFIFPGFIDTHTHYPQSEIIAAFGEQLTHWLDKYIYPTEAHFADKSYASSASRFFLNELLDNGTTTALVFGTVHKTSVNALFEEAEKLNMRIIGGKIMMDRNAPHYLLDTPETTYIESQALIETWHNKGRIQYAVTPRFAITSSPEQLAVAAKLFHAYNGVYLQTHISENLSEVMHAKQLFPASKNYLSIYDDFGLVGPRAIFAHGVHLTDEEFSLLAKKKATISFCPTSNLFLGSGLFDFRKAQQENCHLGLGTDIGAGTSFSMFQTLNEAYKIVQLHKAYTDTPQNEITLTPFKAFYLATLGAARALYLGDKLGSLQPGKEGDFIVLDLEAIPLLKFRLQKTQSLADRLFALMMLADDRTVEAFYLMGKRWQKVDRPRF</sequence>
<dbReference type="InterPro" id="IPR032466">
    <property type="entry name" value="Metal_Hydrolase"/>
</dbReference>
<comment type="catalytic activity">
    <reaction evidence="8">
        <text>guanine + H2O + H(+) = xanthine + NH4(+)</text>
        <dbReference type="Rhea" id="RHEA:14665"/>
        <dbReference type="ChEBI" id="CHEBI:15377"/>
        <dbReference type="ChEBI" id="CHEBI:15378"/>
        <dbReference type="ChEBI" id="CHEBI:16235"/>
        <dbReference type="ChEBI" id="CHEBI:17712"/>
        <dbReference type="ChEBI" id="CHEBI:28938"/>
        <dbReference type="EC" id="3.5.4.3"/>
    </reaction>
</comment>
<evidence type="ECO:0000256" key="4">
    <source>
        <dbReference type="ARBA" id="ARBA00022723"/>
    </source>
</evidence>
<evidence type="ECO:0000256" key="8">
    <source>
        <dbReference type="RuleBase" id="RU366009"/>
    </source>
</evidence>
<evidence type="ECO:0000259" key="9">
    <source>
        <dbReference type="Pfam" id="PF01979"/>
    </source>
</evidence>
<dbReference type="GO" id="GO:0008892">
    <property type="term" value="F:guanine deaminase activity"/>
    <property type="evidence" value="ECO:0007669"/>
    <property type="project" value="UniProtKB-UniRule"/>
</dbReference>
<gene>
    <name evidence="10" type="ORF">SAMN05216302_100817</name>
</gene>
<dbReference type="PANTHER" id="PTHR11271">
    <property type="entry name" value="GUANINE DEAMINASE"/>
    <property type="match status" value="1"/>
</dbReference>
<dbReference type="InterPro" id="IPR006680">
    <property type="entry name" value="Amidohydro-rel"/>
</dbReference>
<dbReference type="InterPro" id="IPR014311">
    <property type="entry name" value="Guanine_deaminase"/>
</dbReference>
<organism evidence="10 11">
    <name type="scientific">Nitrosomonas aestuarii</name>
    <dbReference type="NCBI Taxonomy" id="52441"/>
    <lineage>
        <taxon>Bacteria</taxon>
        <taxon>Pseudomonadati</taxon>
        <taxon>Pseudomonadota</taxon>
        <taxon>Betaproteobacteria</taxon>
        <taxon>Nitrosomonadales</taxon>
        <taxon>Nitrosomonadaceae</taxon>
        <taxon>Nitrosomonas</taxon>
    </lineage>
</organism>
<comment type="pathway">
    <text evidence="1 8">Purine metabolism; guanine degradation; xanthine from guanine: step 1/1.</text>
</comment>
<evidence type="ECO:0000256" key="7">
    <source>
        <dbReference type="NCBIfam" id="TIGR02967"/>
    </source>
</evidence>
<dbReference type="Gene3D" id="3.20.20.140">
    <property type="entry name" value="Metal-dependent hydrolases"/>
    <property type="match status" value="1"/>
</dbReference>
<keyword evidence="6 8" id="KW-0862">Zinc</keyword>